<dbReference type="PANTHER" id="PTHR31423:SF3">
    <property type="entry name" value="PROLYL-TRNA SYNTHETASE ASSOCIATED DOMAIN-CONTAINING PROTEIN 1-RELATED"/>
    <property type="match status" value="1"/>
</dbReference>
<reference evidence="4 5" key="1">
    <citation type="journal article" date="2021" name="Elife">
        <title>Chloroplast acquisition without the gene transfer in kleptoplastic sea slugs, Plakobranchus ocellatus.</title>
        <authorList>
            <person name="Maeda T."/>
            <person name="Takahashi S."/>
            <person name="Yoshida T."/>
            <person name="Shimamura S."/>
            <person name="Takaki Y."/>
            <person name="Nagai Y."/>
            <person name="Toyoda A."/>
            <person name="Suzuki Y."/>
            <person name="Arimoto A."/>
            <person name="Ishii H."/>
            <person name="Satoh N."/>
            <person name="Nishiyama T."/>
            <person name="Hasebe M."/>
            <person name="Maruyama T."/>
            <person name="Minagawa J."/>
            <person name="Obokata J."/>
            <person name="Shigenobu S."/>
        </authorList>
    </citation>
    <scope>NUCLEOTIDE SEQUENCE [LARGE SCALE GENOMIC DNA]</scope>
</reference>
<dbReference type="Gene3D" id="3.90.960.10">
    <property type="entry name" value="YbaK/aminoacyl-tRNA synthetase-associated domain"/>
    <property type="match status" value="1"/>
</dbReference>
<sequence>MHPALPHGILLKVLTMDIYDLLTSQNITFQRVDHPPVYTCEEANRVTPDLPGARTKNLFVKDRKGKQHFLIVVADHKATDLNQLGEVLNIGKLQLASSERLQKYLGLEPGAVTLLGIVNDPERHVTVVIDEDVWQQDAIQCHPLVNTSTLVIGKAGVEQFLQSTGHTLHITKIPERELAAS</sequence>
<dbReference type="Proteomes" id="UP000762676">
    <property type="component" value="Unassembled WGS sequence"/>
</dbReference>
<dbReference type="AlphaFoldDB" id="A0AAV4GSW2"/>
<evidence type="ECO:0000256" key="1">
    <source>
        <dbReference type="ARBA" id="ARBA00010201"/>
    </source>
</evidence>
<evidence type="ECO:0000313" key="5">
    <source>
        <dbReference type="Proteomes" id="UP000762676"/>
    </source>
</evidence>
<comment type="similarity">
    <text evidence="1">Belongs to the PRORSD1 family.</text>
</comment>
<dbReference type="InterPro" id="IPR007214">
    <property type="entry name" value="YbaK/aa-tRNA-synth-assoc-dom"/>
</dbReference>
<dbReference type="GO" id="GO:0002161">
    <property type="term" value="F:aminoacyl-tRNA deacylase activity"/>
    <property type="evidence" value="ECO:0007669"/>
    <property type="project" value="InterPro"/>
</dbReference>
<protein>
    <recommendedName>
        <fullName evidence="2">PrdX deacylase domain-containing protein 1</fullName>
    </recommendedName>
</protein>
<accession>A0AAV4GSW2</accession>
<dbReference type="InterPro" id="IPR036754">
    <property type="entry name" value="YbaK/aa-tRNA-synt-asso_dom_sf"/>
</dbReference>
<dbReference type="EMBL" id="BMAT01012267">
    <property type="protein sequence ID" value="GFR88898.1"/>
    <property type="molecule type" value="Genomic_DNA"/>
</dbReference>
<feature type="domain" description="YbaK/aminoacyl-tRNA synthetase-associated" evidence="3">
    <location>
        <begin position="34"/>
        <end position="155"/>
    </location>
</feature>
<dbReference type="SUPFAM" id="SSF55826">
    <property type="entry name" value="YbaK/ProRS associated domain"/>
    <property type="match status" value="1"/>
</dbReference>
<organism evidence="4 5">
    <name type="scientific">Elysia marginata</name>
    <dbReference type="NCBI Taxonomy" id="1093978"/>
    <lineage>
        <taxon>Eukaryota</taxon>
        <taxon>Metazoa</taxon>
        <taxon>Spiralia</taxon>
        <taxon>Lophotrochozoa</taxon>
        <taxon>Mollusca</taxon>
        <taxon>Gastropoda</taxon>
        <taxon>Heterobranchia</taxon>
        <taxon>Euthyneura</taxon>
        <taxon>Panpulmonata</taxon>
        <taxon>Sacoglossa</taxon>
        <taxon>Placobranchoidea</taxon>
        <taxon>Plakobranchidae</taxon>
        <taxon>Elysia</taxon>
    </lineage>
</organism>
<dbReference type="CDD" id="cd04335">
    <property type="entry name" value="PrdX_deacylase"/>
    <property type="match status" value="1"/>
</dbReference>
<gene>
    <name evidence="4" type="ORF">ElyMa_006110800</name>
</gene>
<dbReference type="PANTHER" id="PTHR31423">
    <property type="entry name" value="YBAK DOMAIN-CONTAINING PROTEIN"/>
    <property type="match status" value="1"/>
</dbReference>
<evidence type="ECO:0000256" key="2">
    <source>
        <dbReference type="ARBA" id="ARBA00031612"/>
    </source>
</evidence>
<evidence type="ECO:0000259" key="3">
    <source>
        <dbReference type="Pfam" id="PF04073"/>
    </source>
</evidence>
<evidence type="ECO:0000313" key="4">
    <source>
        <dbReference type="EMBL" id="GFR88898.1"/>
    </source>
</evidence>
<comment type="caution">
    <text evidence="4">The sequence shown here is derived from an EMBL/GenBank/DDBJ whole genome shotgun (WGS) entry which is preliminary data.</text>
</comment>
<dbReference type="InterPro" id="IPR040285">
    <property type="entry name" value="ProX/PRXD1"/>
</dbReference>
<dbReference type="FunFam" id="3.90.960.10:FF:000005">
    <property type="entry name" value="Putative prolyl-tRNA synthetase"/>
    <property type="match status" value="1"/>
</dbReference>
<keyword evidence="5" id="KW-1185">Reference proteome</keyword>
<dbReference type="Pfam" id="PF04073">
    <property type="entry name" value="tRNA_edit"/>
    <property type="match status" value="1"/>
</dbReference>
<proteinExistence type="inferred from homology"/>
<name>A0AAV4GSW2_9GAST</name>